<proteinExistence type="predicted"/>
<dbReference type="Proteomes" id="UP000275772">
    <property type="component" value="Unassembled WGS sequence"/>
</dbReference>
<evidence type="ECO:0000313" key="3">
    <source>
        <dbReference type="EMBL" id="SZF03013.1"/>
    </source>
</evidence>
<dbReference type="EMBL" id="UNSH01000046">
    <property type="protein sequence ID" value="SZF03013.1"/>
    <property type="molecule type" value="Genomic_DNA"/>
</dbReference>
<keyword evidence="2" id="KW-0472">Membrane</keyword>
<dbReference type="PANTHER" id="PTHR42058:SF1">
    <property type="entry name" value="G-PROTEIN COUPLED RECEPTORS FAMILY 2 PROFILE 2 DOMAIN-CONTAINING PROTEIN"/>
    <property type="match status" value="1"/>
</dbReference>
<feature type="transmembrane region" description="Helical" evidence="2">
    <location>
        <begin position="121"/>
        <end position="142"/>
    </location>
</feature>
<evidence type="ECO:0008006" key="5">
    <source>
        <dbReference type="Google" id="ProtNLM"/>
    </source>
</evidence>
<feature type="transmembrane region" description="Helical" evidence="2">
    <location>
        <begin position="166"/>
        <end position="188"/>
    </location>
</feature>
<gene>
    <name evidence="3" type="ORF">BLGHR1_13800</name>
</gene>
<keyword evidence="2" id="KW-0812">Transmembrane</keyword>
<dbReference type="AlphaFoldDB" id="A0A383URP9"/>
<evidence type="ECO:0000256" key="1">
    <source>
        <dbReference type="SAM" id="MobiDB-lite"/>
    </source>
</evidence>
<dbReference type="InterPro" id="IPR053247">
    <property type="entry name" value="GPCR_GPR1/git3-like"/>
</dbReference>
<evidence type="ECO:0000256" key="2">
    <source>
        <dbReference type="SAM" id="Phobius"/>
    </source>
</evidence>
<organism evidence="3 4">
    <name type="scientific">Blumeria hordei</name>
    <name type="common">Barley powdery mildew</name>
    <name type="synonym">Blumeria graminis f. sp. hordei</name>
    <dbReference type="NCBI Taxonomy" id="2867405"/>
    <lineage>
        <taxon>Eukaryota</taxon>
        <taxon>Fungi</taxon>
        <taxon>Dikarya</taxon>
        <taxon>Ascomycota</taxon>
        <taxon>Pezizomycotina</taxon>
        <taxon>Leotiomycetes</taxon>
        <taxon>Erysiphales</taxon>
        <taxon>Erysiphaceae</taxon>
        <taxon>Blumeria</taxon>
    </lineage>
</organism>
<dbReference type="Gene3D" id="1.20.1070.10">
    <property type="entry name" value="Rhodopsin 7-helix transmembrane proteins"/>
    <property type="match status" value="1"/>
</dbReference>
<feature type="transmembrane region" description="Helical" evidence="2">
    <location>
        <begin position="6"/>
        <end position="25"/>
    </location>
</feature>
<protein>
    <recommendedName>
        <fullName evidence="5">G-protein coupled receptors family 2 profile 2 domain-containing protein</fullName>
    </recommendedName>
</protein>
<feature type="transmembrane region" description="Helical" evidence="2">
    <location>
        <begin position="79"/>
        <end position="109"/>
    </location>
</feature>
<name>A0A383URP9_BLUHO</name>
<evidence type="ECO:0000313" key="4">
    <source>
        <dbReference type="Proteomes" id="UP000275772"/>
    </source>
</evidence>
<feature type="region of interest" description="Disordered" evidence="1">
    <location>
        <begin position="374"/>
        <end position="396"/>
    </location>
</feature>
<keyword evidence="2" id="KW-1133">Transmembrane helix</keyword>
<sequence>MVQVSWINLPGLLCALFLAASLIVLPGRRRARHHLNLCLVASVALMNVSRARARIGFLVPLAARADECHDAITPNDMTTSAACALSGTLIIAGGWLGVMWVGLITLALHLQICWNVAVGPLFTRATLVAGWSVPAVAVGLALKFSGVSFRLAAGCHVNAANSLPVLWVPLLLVAALTLIVQLATFAYCGRVYLATLRAPSVSPPLPHAARRPRPLSPKDTYHHVRRLVQLQWRAILIVSIIVADIVFFAVVFLAMNRLEAALAAAHETVRPWLVCLIATSGRGEACSAILQSLRPNESTLISVLALLSLNGFWCLLLLGRASMLVDWWHLLSRRRPPPAPAPFSADPHLYAAQAPSFELLAALPHPGKLSSASLLPSLPEPAHHQHQHAPLNPHLQ</sequence>
<dbReference type="VEuPathDB" id="FungiDB:BLGHR1_13800"/>
<reference evidence="3 4" key="1">
    <citation type="submission" date="2017-11" db="EMBL/GenBank/DDBJ databases">
        <authorList>
            <person name="Kracher B."/>
        </authorList>
    </citation>
    <scope>NUCLEOTIDE SEQUENCE [LARGE SCALE GENOMIC DNA]</scope>
    <source>
        <strain evidence="3 4">RACE1</strain>
    </source>
</reference>
<dbReference type="PANTHER" id="PTHR42058">
    <property type="entry name" value="G_PROTEIN_RECEP_F2_4 DOMAIN-CONTAINING PROTEIN"/>
    <property type="match status" value="1"/>
</dbReference>
<accession>A0A383URP9</accession>
<feature type="transmembrane region" description="Helical" evidence="2">
    <location>
        <begin position="234"/>
        <end position="255"/>
    </location>
</feature>
<feature type="transmembrane region" description="Helical" evidence="2">
    <location>
        <begin position="300"/>
        <end position="325"/>
    </location>
</feature>